<evidence type="ECO:0000313" key="5">
    <source>
        <dbReference type="Proteomes" id="UP001152561"/>
    </source>
</evidence>
<name>A0A9Q1M168_9SOLA</name>
<evidence type="ECO:0000256" key="2">
    <source>
        <dbReference type="ARBA" id="ARBA00019694"/>
    </source>
</evidence>
<accession>A0A9Q1M168</accession>
<dbReference type="Proteomes" id="UP001152561">
    <property type="component" value="Unassembled WGS sequence"/>
</dbReference>
<dbReference type="PANTHER" id="PTHR12433">
    <property type="entry name" value="MEDIATOR OF RNA POLYMERASE II TRANSCRIPTION SUBUNIT 25"/>
    <property type="match status" value="1"/>
</dbReference>
<dbReference type="OrthoDB" id="7690434at2759"/>
<comment type="similarity">
    <text evidence="1">Belongs to the Mediator complex subunit 25 family.</text>
</comment>
<comment type="caution">
    <text evidence="4">The sequence shown here is derived from an EMBL/GenBank/DDBJ whole genome shotgun (WGS) entry which is preliminary data.</text>
</comment>
<evidence type="ECO:0000256" key="1">
    <source>
        <dbReference type="ARBA" id="ARBA00009102"/>
    </source>
</evidence>
<gene>
    <name evidence="4" type="ORF">K7X08_011260</name>
</gene>
<organism evidence="4 5">
    <name type="scientific">Anisodus acutangulus</name>
    <dbReference type="NCBI Taxonomy" id="402998"/>
    <lineage>
        <taxon>Eukaryota</taxon>
        <taxon>Viridiplantae</taxon>
        <taxon>Streptophyta</taxon>
        <taxon>Embryophyta</taxon>
        <taxon>Tracheophyta</taxon>
        <taxon>Spermatophyta</taxon>
        <taxon>Magnoliopsida</taxon>
        <taxon>eudicotyledons</taxon>
        <taxon>Gunneridae</taxon>
        <taxon>Pentapetalae</taxon>
        <taxon>asterids</taxon>
        <taxon>lamiids</taxon>
        <taxon>Solanales</taxon>
        <taxon>Solanaceae</taxon>
        <taxon>Solanoideae</taxon>
        <taxon>Hyoscyameae</taxon>
        <taxon>Anisodus</taxon>
    </lineage>
</organism>
<dbReference type="PANTHER" id="PTHR12433:SF11">
    <property type="entry name" value="MEDIATOR OF RNA POLYMERASE II TRANSCRIPTION SUBUNIT 25"/>
    <property type="match status" value="1"/>
</dbReference>
<dbReference type="GO" id="GO:0045944">
    <property type="term" value="P:positive regulation of transcription by RNA polymerase II"/>
    <property type="evidence" value="ECO:0007669"/>
    <property type="project" value="TreeGrafter"/>
</dbReference>
<dbReference type="GO" id="GO:0016592">
    <property type="term" value="C:mediator complex"/>
    <property type="evidence" value="ECO:0007669"/>
    <property type="project" value="TreeGrafter"/>
</dbReference>
<sequence>MTNGYATGLGFFKIVVCFCLSIKPVARTLLLLEHRAFTEADSTEQNPSAGDAELSLVVFNVQGPYSDCMLQRSGWTRDIDILFQWLSAIHFSGGGFDDAAVTQGLAAALMMYSSLNGNETEENADGRRHCLLVTATHTSSCLADAETIAKEFPKCSVSLSLICPRKLPKLRAIYNVELVR</sequence>
<dbReference type="EMBL" id="JAJAGQ010000012">
    <property type="protein sequence ID" value="KAJ8547674.1"/>
    <property type="molecule type" value="Genomic_DNA"/>
</dbReference>
<reference evidence="5" key="1">
    <citation type="journal article" date="2023" name="Proc. Natl. Acad. Sci. U.S.A.">
        <title>Genomic and structural basis for evolution of tropane alkaloid biosynthesis.</title>
        <authorList>
            <person name="Wanga Y.-J."/>
            <person name="Taina T."/>
            <person name="Yua J.-Y."/>
            <person name="Lia J."/>
            <person name="Xua B."/>
            <person name="Chenc J."/>
            <person name="D'Auriad J.C."/>
            <person name="Huanga J.-P."/>
            <person name="Huanga S.-X."/>
        </authorList>
    </citation>
    <scope>NUCLEOTIDE SEQUENCE [LARGE SCALE GENOMIC DNA]</scope>
    <source>
        <strain evidence="5">cv. KIB-2019</strain>
    </source>
</reference>
<proteinExistence type="inferred from homology"/>
<feature type="domain" description="Mediator of RNA polymerase II transcription subunit 25 von Willebrand factor type A" evidence="3">
    <location>
        <begin position="47"/>
        <end position="175"/>
    </location>
</feature>
<evidence type="ECO:0000313" key="4">
    <source>
        <dbReference type="EMBL" id="KAJ8547674.1"/>
    </source>
</evidence>
<dbReference type="Pfam" id="PF11265">
    <property type="entry name" value="Med25_VWA"/>
    <property type="match status" value="1"/>
</dbReference>
<protein>
    <recommendedName>
        <fullName evidence="2">Mediator of RNA polymerase II transcription subunit 25</fullName>
    </recommendedName>
</protein>
<keyword evidence="5" id="KW-1185">Reference proteome</keyword>
<evidence type="ECO:0000259" key="3">
    <source>
        <dbReference type="Pfam" id="PF11265"/>
    </source>
</evidence>
<dbReference type="InterPro" id="IPR021419">
    <property type="entry name" value="Mediator_Med25_VWA"/>
</dbReference>
<dbReference type="GO" id="GO:0005667">
    <property type="term" value="C:transcription regulator complex"/>
    <property type="evidence" value="ECO:0007669"/>
    <property type="project" value="TreeGrafter"/>
</dbReference>
<dbReference type="AlphaFoldDB" id="A0A9Q1M168"/>